<dbReference type="InterPro" id="IPR011990">
    <property type="entry name" value="TPR-like_helical_dom_sf"/>
</dbReference>
<comment type="caution">
    <text evidence="1">The sequence shown here is derived from an EMBL/GenBank/DDBJ whole genome shotgun (WGS) entry which is preliminary data.</text>
</comment>
<dbReference type="Gene3D" id="1.20.58.320">
    <property type="entry name" value="TPR-like"/>
    <property type="match status" value="1"/>
</dbReference>
<dbReference type="EMBL" id="JAGSGB010000005">
    <property type="protein sequence ID" value="MBZ6380064.1"/>
    <property type="molecule type" value="Genomic_DNA"/>
</dbReference>
<dbReference type="SUPFAM" id="SSF48452">
    <property type="entry name" value="TPR-like"/>
    <property type="match status" value="1"/>
</dbReference>
<proteinExistence type="predicted"/>
<evidence type="ECO:0000313" key="1">
    <source>
        <dbReference type="EMBL" id="MBZ6380064.1"/>
    </source>
</evidence>
<evidence type="ECO:0000313" key="2">
    <source>
        <dbReference type="Proteomes" id="UP000824621"/>
    </source>
</evidence>
<keyword evidence="2" id="KW-1185">Reference proteome</keyword>
<dbReference type="Pfam" id="PF06041">
    <property type="entry name" value="DUF924"/>
    <property type="match status" value="1"/>
</dbReference>
<organism evidence="1 2">
    <name type="scientific">Pacificimonas aurantium</name>
    <dbReference type="NCBI Taxonomy" id="1250540"/>
    <lineage>
        <taxon>Bacteria</taxon>
        <taxon>Pseudomonadati</taxon>
        <taxon>Pseudomonadota</taxon>
        <taxon>Alphaproteobacteria</taxon>
        <taxon>Sphingomonadales</taxon>
        <taxon>Sphingosinicellaceae</taxon>
        <taxon>Pacificimonas</taxon>
    </lineage>
</organism>
<dbReference type="Proteomes" id="UP000824621">
    <property type="component" value="Unassembled WGS sequence"/>
</dbReference>
<protein>
    <submittedName>
        <fullName evidence="1">DUF924 domain-containing protein</fullName>
    </submittedName>
</protein>
<dbReference type="Gene3D" id="1.25.40.10">
    <property type="entry name" value="Tetratricopeptide repeat domain"/>
    <property type="match status" value="1"/>
</dbReference>
<name>A0ABS7WNT5_9SPHN</name>
<dbReference type="InterPro" id="IPR010323">
    <property type="entry name" value="DUF924"/>
</dbReference>
<reference evidence="1 2" key="1">
    <citation type="submission" date="2021-04" db="EMBL/GenBank/DDBJ databases">
        <authorList>
            <person name="Pira H."/>
            <person name="Risdian C."/>
            <person name="Wink J."/>
        </authorList>
    </citation>
    <scope>NUCLEOTIDE SEQUENCE [LARGE SCALE GENOMIC DNA]</scope>
    <source>
        <strain evidence="1 2">DSM 107782</strain>
    </source>
</reference>
<accession>A0ABS7WNT5</accession>
<sequence>MPGPQDVLAFWFEESGPEQWFAKDAAFDEEIRRRFGTLREALAAHVPDDWLATADGLLAAIIVLDQFSRNLFRGSPRAFATDTDALNLTNLAIERGWDRDFAQDRRVFLYMPFMHCEDAYAQQRSVELFEDVGAEENLEFAKAHRDVIDRFGRFPGRNEALGRTSTPEELAYLQEGGGF</sequence>
<gene>
    <name evidence="1" type="ORF">KCN53_15665</name>
</gene>